<keyword evidence="2" id="KW-0597">Phosphoprotein</keyword>
<keyword evidence="3" id="KW-0832">Ubl conjugation</keyword>
<feature type="domain" description="ZMYM2-like/QRICH1 C-terminal" evidence="4">
    <location>
        <begin position="174"/>
        <end position="316"/>
    </location>
</feature>
<dbReference type="GeneID" id="116302013"/>
<keyword evidence="1" id="KW-1017">Isopeptide bond</keyword>
<sequence length="354" mass="41789">MTDNLSEHDESEFYYLDEISDTELAQQATYFESNLLNDGEIQKYIRAQQKTSTINKTKYDMNVLKRFLQECGEEREIENIPPTQLDSLLSNFYIKAKKKDNTLYEPDTMSSFSRSIQRYLDDKNAKVNILKDEEFKLSRQALMSRRRELRKEGKGNKPNATVPLTSKDIDAIFNENEFGVHDTEILSRTMWFLLTLHFGHRARHEARQLKFGDVLLKKDEINGEKYVEWFQERETKTRHGDENEHQRAFRPRAYESGDKKCPVVCYKQFVYRSPEEAKSPESPFFLAINHRRMPNDQVWFLNRPMGKNKIDEFLSQATKDLKFTKSKAGHEESSSSCLVKPKKRRFMIESDEED</sequence>
<keyword evidence="5" id="KW-1185">Reference proteome</keyword>
<dbReference type="KEGG" id="aten:116302013"/>
<reference evidence="6" key="1">
    <citation type="submission" date="2025-08" db="UniProtKB">
        <authorList>
            <consortium name="RefSeq"/>
        </authorList>
    </citation>
    <scope>IDENTIFICATION</scope>
    <source>
        <tissue evidence="6">Tentacle</tissue>
    </source>
</reference>
<accession>A0A6P8IK19</accession>
<evidence type="ECO:0000256" key="2">
    <source>
        <dbReference type="ARBA" id="ARBA00022553"/>
    </source>
</evidence>
<evidence type="ECO:0000313" key="5">
    <source>
        <dbReference type="Proteomes" id="UP000515163"/>
    </source>
</evidence>
<proteinExistence type="predicted"/>
<organism evidence="5 6">
    <name type="scientific">Actinia tenebrosa</name>
    <name type="common">Australian red waratah sea anemone</name>
    <dbReference type="NCBI Taxonomy" id="6105"/>
    <lineage>
        <taxon>Eukaryota</taxon>
        <taxon>Metazoa</taxon>
        <taxon>Cnidaria</taxon>
        <taxon>Anthozoa</taxon>
        <taxon>Hexacorallia</taxon>
        <taxon>Actiniaria</taxon>
        <taxon>Actiniidae</taxon>
        <taxon>Actinia</taxon>
    </lineage>
</organism>
<dbReference type="Proteomes" id="UP000515163">
    <property type="component" value="Unplaced"/>
</dbReference>
<dbReference type="OrthoDB" id="10038493at2759"/>
<dbReference type="PANTHER" id="PTHR46963">
    <property type="entry name" value="SIMILAR TO RIKEN CDNA E130308A19"/>
    <property type="match status" value="1"/>
</dbReference>
<dbReference type="InterPro" id="IPR042838">
    <property type="entry name" value="KIAA1958"/>
</dbReference>
<dbReference type="InParanoid" id="A0A6P8IK19"/>
<evidence type="ECO:0000256" key="3">
    <source>
        <dbReference type="ARBA" id="ARBA00022843"/>
    </source>
</evidence>
<gene>
    <name evidence="6" type="primary">LOC116302013</name>
</gene>
<dbReference type="InterPro" id="IPR021893">
    <property type="entry name" value="ZMYM2-like_C"/>
</dbReference>
<dbReference type="PANTHER" id="PTHR46963:SF2">
    <property type="match status" value="1"/>
</dbReference>
<evidence type="ECO:0000256" key="1">
    <source>
        <dbReference type="ARBA" id="ARBA00022499"/>
    </source>
</evidence>
<name>A0A6P8IK19_ACTTE</name>
<evidence type="ECO:0000313" key="6">
    <source>
        <dbReference type="RefSeq" id="XP_031567055.1"/>
    </source>
</evidence>
<evidence type="ECO:0000259" key="4">
    <source>
        <dbReference type="Pfam" id="PF12012"/>
    </source>
</evidence>
<dbReference type="AlphaFoldDB" id="A0A6P8IK19"/>
<protein>
    <submittedName>
        <fullName evidence="6">Glutamine-rich protein 1-like</fullName>
    </submittedName>
</protein>
<dbReference type="Pfam" id="PF12012">
    <property type="entry name" value="DUF3504"/>
    <property type="match status" value="1"/>
</dbReference>
<dbReference type="RefSeq" id="XP_031567055.1">
    <property type="nucleotide sequence ID" value="XM_031711195.1"/>
</dbReference>